<dbReference type="InterPro" id="IPR050833">
    <property type="entry name" value="Poly_Biosynth_Transport"/>
</dbReference>
<feature type="transmembrane region" description="Helical" evidence="7">
    <location>
        <begin position="409"/>
        <end position="429"/>
    </location>
</feature>
<feature type="transmembrane region" description="Helical" evidence="7">
    <location>
        <begin position="286"/>
        <end position="308"/>
    </location>
</feature>
<evidence type="ECO:0000256" key="6">
    <source>
        <dbReference type="SAM" id="MobiDB-lite"/>
    </source>
</evidence>
<evidence type="ECO:0000256" key="2">
    <source>
        <dbReference type="ARBA" id="ARBA00022475"/>
    </source>
</evidence>
<feature type="transmembrane region" description="Helical" evidence="7">
    <location>
        <begin position="498"/>
        <end position="516"/>
    </location>
</feature>
<sequence>MTRAIGRATVPPVPAASPADPPAPAADRGVARGGLANLVGAGFAGATGVVVTWLVARGLGAEHAGAFFASTAAFVLVGGVAKLGTQTGLVYWPARLRATGRSALLGAALRTGLVPVAVAATVLGAAMFAAAEPLARLTAGGASAAVLGEHTAGLRALAVFLPVAALADALLTATRGYRAMRPTVAYERFLRSALQLAAVGALAAMALWTPTVVDLSAFAFAWAAPYVPVAALAAVALRRIHRVGSAGAGRSRRVERDALRREFWRFTGPRAVASVAQLALQRIDVLLVAALGGLAAAAVYAVAGRFVVLVQFANQGISQSVQPRLAEALAVGDTAAANRLYRTATGWLVLATWPVLLLVLTFAPVYLAVFGDAYVAGAPVVAVLACAMLVATGCGMVDMVLAMGGRTSWNLWNVLLALAVTVVLDVLLIPRHGALGAAIGLAVAMTVNNLVPLAQVHRAIGLHPFGRGTLTAAGLALACFGALPAAAVAVAGVGAGPLAVSLALGAPLYAAAAWWLRGPLALADFTRRNHNPRRTT</sequence>
<keyword evidence="9" id="KW-1185">Reference proteome</keyword>
<feature type="transmembrane region" description="Helical" evidence="7">
    <location>
        <begin position="347"/>
        <end position="367"/>
    </location>
</feature>
<evidence type="ECO:0008006" key="10">
    <source>
        <dbReference type="Google" id="ProtNLM"/>
    </source>
</evidence>
<evidence type="ECO:0000256" key="7">
    <source>
        <dbReference type="SAM" id="Phobius"/>
    </source>
</evidence>
<keyword evidence="3 7" id="KW-0812">Transmembrane</keyword>
<evidence type="ECO:0000256" key="4">
    <source>
        <dbReference type="ARBA" id="ARBA00022989"/>
    </source>
</evidence>
<evidence type="ECO:0000313" key="9">
    <source>
        <dbReference type="Proteomes" id="UP000652013"/>
    </source>
</evidence>
<evidence type="ECO:0000256" key="3">
    <source>
        <dbReference type="ARBA" id="ARBA00022692"/>
    </source>
</evidence>
<feature type="transmembrane region" description="Helical" evidence="7">
    <location>
        <begin position="468"/>
        <end position="492"/>
    </location>
</feature>
<keyword evidence="4 7" id="KW-1133">Transmembrane helix</keyword>
<feature type="transmembrane region" description="Helical" evidence="7">
    <location>
        <begin position="35"/>
        <end position="55"/>
    </location>
</feature>
<keyword evidence="5 7" id="KW-0472">Membrane</keyword>
<feature type="transmembrane region" description="Helical" evidence="7">
    <location>
        <begin position="373"/>
        <end position="397"/>
    </location>
</feature>
<comment type="subcellular location">
    <subcellularLocation>
        <location evidence="1">Cell membrane</location>
        <topology evidence="1">Multi-pass membrane protein</topology>
    </subcellularLocation>
</comment>
<name>A0A8J3YA11_9ACTN</name>
<feature type="compositionally biased region" description="Pro residues" evidence="6">
    <location>
        <begin position="11"/>
        <end position="24"/>
    </location>
</feature>
<dbReference type="AlphaFoldDB" id="A0A8J3YA11"/>
<feature type="transmembrane region" description="Helical" evidence="7">
    <location>
        <begin position="151"/>
        <end position="171"/>
    </location>
</feature>
<comment type="caution">
    <text evidence="8">The sequence shown here is derived from an EMBL/GenBank/DDBJ whole genome shotgun (WGS) entry which is preliminary data.</text>
</comment>
<feature type="transmembrane region" description="Helical" evidence="7">
    <location>
        <begin position="435"/>
        <end position="456"/>
    </location>
</feature>
<feature type="region of interest" description="Disordered" evidence="6">
    <location>
        <begin position="1"/>
        <end position="27"/>
    </location>
</feature>
<proteinExistence type="predicted"/>
<evidence type="ECO:0000256" key="5">
    <source>
        <dbReference type="ARBA" id="ARBA00023136"/>
    </source>
</evidence>
<accession>A0A8J3YA11</accession>
<keyword evidence="2" id="KW-1003">Cell membrane</keyword>
<gene>
    <name evidence="8" type="ORF">Sya03_36160</name>
</gene>
<dbReference type="Proteomes" id="UP000652013">
    <property type="component" value="Unassembled WGS sequence"/>
</dbReference>
<dbReference type="PANTHER" id="PTHR30250">
    <property type="entry name" value="PST FAMILY PREDICTED COLANIC ACID TRANSPORTER"/>
    <property type="match status" value="1"/>
</dbReference>
<dbReference type="RefSeq" id="WP_239107634.1">
    <property type="nucleotide sequence ID" value="NZ_BAAAGJ010000002.1"/>
</dbReference>
<feature type="transmembrane region" description="Helical" evidence="7">
    <location>
        <begin position="104"/>
        <end position="131"/>
    </location>
</feature>
<evidence type="ECO:0000256" key="1">
    <source>
        <dbReference type="ARBA" id="ARBA00004651"/>
    </source>
</evidence>
<dbReference type="EMBL" id="BOOY01000026">
    <property type="protein sequence ID" value="GIJ04264.1"/>
    <property type="molecule type" value="Genomic_DNA"/>
</dbReference>
<evidence type="ECO:0000313" key="8">
    <source>
        <dbReference type="EMBL" id="GIJ04264.1"/>
    </source>
</evidence>
<reference evidence="8" key="1">
    <citation type="submission" date="2021-01" db="EMBL/GenBank/DDBJ databases">
        <title>Whole genome shotgun sequence of Spirilliplanes yamanashiensis NBRC 15828.</title>
        <authorList>
            <person name="Komaki H."/>
            <person name="Tamura T."/>
        </authorList>
    </citation>
    <scope>NUCLEOTIDE SEQUENCE</scope>
    <source>
        <strain evidence="8">NBRC 15828</strain>
    </source>
</reference>
<feature type="transmembrane region" description="Helical" evidence="7">
    <location>
        <begin position="192"/>
        <end position="209"/>
    </location>
</feature>
<dbReference type="PANTHER" id="PTHR30250:SF27">
    <property type="entry name" value="POLYSACCHARIDE BIOSYNTHESIS PROTEIN"/>
    <property type="match status" value="1"/>
</dbReference>
<organism evidence="8 9">
    <name type="scientific">Spirilliplanes yamanashiensis</name>
    <dbReference type="NCBI Taxonomy" id="42233"/>
    <lineage>
        <taxon>Bacteria</taxon>
        <taxon>Bacillati</taxon>
        <taxon>Actinomycetota</taxon>
        <taxon>Actinomycetes</taxon>
        <taxon>Micromonosporales</taxon>
        <taxon>Micromonosporaceae</taxon>
        <taxon>Spirilliplanes</taxon>
    </lineage>
</organism>
<dbReference type="GO" id="GO:0005886">
    <property type="term" value="C:plasma membrane"/>
    <property type="evidence" value="ECO:0007669"/>
    <property type="project" value="UniProtKB-SubCell"/>
</dbReference>
<feature type="transmembrane region" description="Helical" evidence="7">
    <location>
        <begin position="67"/>
        <end position="92"/>
    </location>
</feature>
<protein>
    <recommendedName>
        <fullName evidence="10">O-antigen/teichoic acid export membrane protein</fullName>
    </recommendedName>
</protein>